<dbReference type="Pfam" id="PF01361">
    <property type="entry name" value="Tautomerase"/>
    <property type="match status" value="1"/>
</dbReference>
<dbReference type="RefSeq" id="WP_162348726.1">
    <property type="nucleotide sequence ID" value="NZ_QOVG01000002.1"/>
</dbReference>
<evidence type="ECO:0000256" key="1">
    <source>
        <dbReference type="ARBA" id="ARBA00023235"/>
    </source>
</evidence>
<sequence length="75" mass="8310">MPHIIVKLWPGKSTQQKAKLAEAITESVTSVLGYGDDSVSVAFEEVQAAEWAEKVYRPDIVGKPEQLFKKPGYSM</sequence>
<proteinExistence type="predicted"/>
<accession>A0ABX0AG60</accession>
<protein>
    <submittedName>
        <fullName evidence="3">4-oxalocrotonate tautomerase</fullName>
    </submittedName>
</protein>
<comment type="caution">
    <text evidence="3">The sequence shown here is derived from an EMBL/GenBank/DDBJ whole genome shotgun (WGS) entry which is preliminary data.</text>
</comment>
<feature type="domain" description="4-oxalocrotonate tautomerase-like" evidence="2">
    <location>
        <begin position="2"/>
        <end position="52"/>
    </location>
</feature>
<name>A0ABX0AG60_9GAMM</name>
<dbReference type="SUPFAM" id="SSF55331">
    <property type="entry name" value="Tautomerase/MIF"/>
    <property type="match status" value="1"/>
</dbReference>
<dbReference type="EMBL" id="QOVG01000002">
    <property type="protein sequence ID" value="NDK38183.1"/>
    <property type="molecule type" value="Genomic_DNA"/>
</dbReference>
<dbReference type="InterPro" id="IPR004370">
    <property type="entry name" value="4-OT-like_dom"/>
</dbReference>
<evidence type="ECO:0000313" key="4">
    <source>
        <dbReference type="Proteomes" id="UP001429354"/>
    </source>
</evidence>
<keyword evidence="1" id="KW-0413">Isomerase</keyword>
<dbReference type="Proteomes" id="UP001429354">
    <property type="component" value="Unassembled WGS sequence"/>
</dbReference>
<reference evidence="3 4" key="1">
    <citation type="submission" date="2018-07" db="EMBL/GenBank/DDBJ databases">
        <title>Whole genome Sequencing of Pseudoxanthomonas gei KCTC 32298 (T).</title>
        <authorList>
            <person name="Kumar S."/>
            <person name="Bansal K."/>
            <person name="Kaur A."/>
            <person name="Patil P."/>
            <person name="Sharma S."/>
            <person name="Patil P.B."/>
        </authorList>
    </citation>
    <scope>NUCLEOTIDE SEQUENCE [LARGE SCALE GENOMIC DNA]</scope>
    <source>
        <strain evidence="3 4">KCTC 32298</strain>
    </source>
</reference>
<evidence type="ECO:0000259" key="2">
    <source>
        <dbReference type="Pfam" id="PF01361"/>
    </source>
</evidence>
<dbReference type="Gene3D" id="3.30.429.10">
    <property type="entry name" value="Macrophage Migration Inhibitory Factor"/>
    <property type="match status" value="1"/>
</dbReference>
<dbReference type="InterPro" id="IPR017284">
    <property type="entry name" value="Tautomerase_PptA"/>
</dbReference>
<dbReference type="InterPro" id="IPR014347">
    <property type="entry name" value="Tautomerase/MIF_sf"/>
</dbReference>
<dbReference type="PIRSF" id="PIRSF037799">
    <property type="entry name" value="Tautomer_YdcE_prd"/>
    <property type="match status" value="1"/>
</dbReference>
<gene>
    <name evidence="3" type="ORF">DT603_04930</name>
</gene>
<evidence type="ECO:0000313" key="3">
    <source>
        <dbReference type="EMBL" id="NDK38183.1"/>
    </source>
</evidence>
<organism evidence="3 4">
    <name type="scientific">Pseudoxanthomonas gei</name>
    <dbReference type="NCBI Taxonomy" id="1383030"/>
    <lineage>
        <taxon>Bacteria</taxon>
        <taxon>Pseudomonadati</taxon>
        <taxon>Pseudomonadota</taxon>
        <taxon>Gammaproteobacteria</taxon>
        <taxon>Lysobacterales</taxon>
        <taxon>Lysobacteraceae</taxon>
        <taxon>Pseudoxanthomonas</taxon>
    </lineage>
</organism>
<keyword evidence="4" id="KW-1185">Reference proteome</keyword>